<gene>
    <name evidence="3" type="ORF">MCHLO_17109</name>
</gene>
<proteinExistence type="predicted"/>
<keyword evidence="4" id="KW-1185">Reference proteome</keyword>
<evidence type="ECO:0000256" key="2">
    <source>
        <dbReference type="SAM" id="Phobius"/>
    </source>
</evidence>
<evidence type="ECO:0000313" key="3">
    <source>
        <dbReference type="EMBL" id="GAT61042.1"/>
    </source>
</evidence>
<dbReference type="Proteomes" id="UP000815677">
    <property type="component" value="Unassembled WGS sequence"/>
</dbReference>
<evidence type="ECO:0000256" key="1">
    <source>
        <dbReference type="SAM" id="MobiDB-lite"/>
    </source>
</evidence>
<dbReference type="EMBL" id="DF849972">
    <property type="protein sequence ID" value="GAT61042.1"/>
    <property type="molecule type" value="Genomic_DNA"/>
</dbReference>
<protein>
    <submittedName>
        <fullName evidence="3">Uncharacterized protein</fullName>
    </submittedName>
</protein>
<keyword evidence="2" id="KW-0812">Transmembrane</keyword>
<organism evidence="3 4">
    <name type="scientific">Mycena chlorophos</name>
    <name type="common">Agaric fungus</name>
    <name type="synonym">Agaricus chlorophos</name>
    <dbReference type="NCBI Taxonomy" id="658473"/>
    <lineage>
        <taxon>Eukaryota</taxon>
        <taxon>Fungi</taxon>
        <taxon>Dikarya</taxon>
        <taxon>Basidiomycota</taxon>
        <taxon>Agaricomycotina</taxon>
        <taxon>Agaricomycetes</taxon>
        <taxon>Agaricomycetidae</taxon>
        <taxon>Agaricales</taxon>
        <taxon>Marasmiineae</taxon>
        <taxon>Mycenaceae</taxon>
        <taxon>Mycena</taxon>
    </lineage>
</organism>
<evidence type="ECO:0000313" key="4">
    <source>
        <dbReference type="Proteomes" id="UP000815677"/>
    </source>
</evidence>
<keyword evidence="2" id="KW-1133">Transmembrane helix</keyword>
<sequence length="176" mass="18876">MHIPRDQAILDAFSATTAQFIASGVSLATTSVSSISPASTASNSSSPLPSHASSSSQSASVIIVVLAFLLLSLWGTAFILFAPSCADIDAWFAYRAKKGQRKQAMKKKPEGLGEEEMADRSFVRLSPSPPSLRTIDPLPPITLPARNTLDEEHVEVKKLDEEQSCVYIEPAPAYEA</sequence>
<reference evidence="3" key="1">
    <citation type="submission" date="2014-09" db="EMBL/GenBank/DDBJ databases">
        <title>Genome sequence of the luminous mushroom Mycena chlorophos for searching fungal bioluminescence genes.</title>
        <authorList>
            <person name="Tanaka Y."/>
            <person name="Kasuga D."/>
            <person name="Oba Y."/>
            <person name="Hase S."/>
            <person name="Sato K."/>
            <person name="Oba Y."/>
            <person name="Sakakibara Y."/>
        </authorList>
    </citation>
    <scope>NUCLEOTIDE SEQUENCE</scope>
</reference>
<keyword evidence="2" id="KW-0472">Membrane</keyword>
<feature type="region of interest" description="Disordered" evidence="1">
    <location>
        <begin position="105"/>
        <end position="139"/>
    </location>
</feature>
<accession>A0ABQ0MDS9</accession>
<feature type="transmembrane region" description="Helical" evidence="2">
    <location>
        <begin position="61"/>
        <end position="82"/>
    </location>
</feature>
<name>A0ABQ0MDS9_MYCCL</name>